<dbReference type="FunFam" id="3.30.559.10:FF:000007">
    <property type="entry name" value="Dihydrolipoamide acetyltransferase component of pyruvate dehydrogenase complex"/>
    <property type="match status" value="1"/>
</dbReference>
<dbReference type="PROSITE" id="PS50968">
    <property type="entry name" value="BIOTINYL_LIPOYL"/>
    <property type="match status" value="1"/>
</dbReference>
<reference evidence="10 11" key="1">
    <citation type="journal article" date="2017" name="ISME J.">
        <title>Energy and carbon metabolisms in a deep terrestrial subsurface fluid microbial community.</title>
        <authorList>
            <person name="Momper L."/>
            <person name="Jungbluth S.P."/>
            <person name="Lee M.D."/>
            <person name="Amend J.P."/>
        </authorList>
    </citation>
    <scope>NUCLEOTIDE SEQUENCE [LARGE SCALE GENOMIC DNA]</scope>
    <source>
        <strain evidence="10">SURF_17</strain>
    </source>
</reference>
<dbReference type="InterPro" id="IPR050743">
    <property type="entry name" value="2-oxoacid_DH_E2_comp"/>
</dbReference>
<evidence type="ECO:0000259" key="9">
    <source>
        <dbReference type="PROSITE" id="PS51826"/>
    </source>
</evidence>
<sequence>MATEFKFPDVGEGITEGEIVLWLVEEGEKVKQDQPLVQVETDKAVVEIPSPRAGVILKIMFHEGDIVKVGETLVVIGEEGEKFEEKKEYVGIVGQIEEKPAPKPAARPQVLAVPAVRKLAKELGVDIAMVKGTGEGGRVTEEDVRRFGEQAHVSAVEDSYGEVERVSIMRVRRSISQKMVRSKFSIPHVTHMDLANASALVRLRSRQAEEAQGQGIHLTYLPYIMKAAALSLKKHAYLNSSIDTDKNEILLKKYVNIGFAVETDDGLLVPVVKKVDEKNILQLAEETQKLADLCRDRKVALADLKGGTFSITNIGSLGGIYSTPIINHPEAANLAVGKIRKMPWVADGEITVIDGVYLSLSFDHRILDGAEAARFTNDVIHFIENPETIA</sequence>
<dbReference type="Pfam" id="PF02817">
    <property type="entry name" value="E3_binding"/>
    <property type="match status" value="1"/>
</dbReference>
<dbReference type="PANTHER" id="PTHR43178:SF5">
    <property type="entry name" value="LIPOAMIDE ACYLTRANSFERASE COMPONENT OF BRANCHED-CHAIN ALPHA-KETO ACID DEHYDROGENASE COMPLEX, MITOCHONDRIAL"/>
    <property type="match status" value="1"/>
</dbReference>
<keyword evidence="4 7" id="KW-0808">Transferase</keyword>
<dbReference type="PROSITE" id="PS00189">
    <property type="entry name" value="LIPOYL"/>
    <property type="match status" value="1"/>
</dbReference>
<dbReference type="InterPro" id="IPR023213">
    <property type="entry name" value="CAT-like_dom_sf"/>
</dbReference>
<dbReference type="Pfam" id="PF00364">
    <property type="entry name" value="Biotin_lipoyl"/>
    <property type="match status" value="1"/>
</dbReference>
<dbReference type="GO" id="GO:0016407">
    <property type="term" value="F:acetyltransferase activity"/>
    <property type="evidence" value="ECO:0007669"/>
    <property type="project" value="TreeGrafter"/>
</dbReference>
<dbReference type="SUPFAM" id="SSF47005">
    <property type="entry name" value="Peripheral subunit-binding domain of 2-oxo acid dehydrogenase complex"/>
    <property type="match status" value="1"/>
</dbReference>
<proteinExistence type="inferred from homology"/>
<evidence type="ECO:0000256" key="3">
    <source>
        <dbReference type="ARBA" id="ARBA00011484"/>
    </source>
</evidence>
<dbReference type="Proteomes" id="UP000285961">
    <property type="component" value="Unassembled WGS sequence"/>
</dbReference>
<evidence type="ECO:0000313" key="10">
    <source>
        <dbReference type="EMBL" id="RJP73398.1"/>
    </source>
</evidence>
<keyword evidence="5 7" id="KW-0450">Lipoyl</keyword>
<dbReference type="Pfam" id="PF00198">
    <property type="entry name" value="2-oxoacid_dh"/>
    <property type="match status" value="1"/>
</dbReference>
<dbReference type="PANTHER" id="PTHR43178">
    <property type="entry name" value="DIHYDROLIPOAMIDE ACETYLTRANSFERASE COMPONENT OF PYRUVATE DEHYDROGENASE COMPLEX"/>
    <property type="match status" value="1"/>
</dbReference>
<feature type="domain" description="Lipoyl-binding" evidence="8">
    <location>
        <begin position="2"/>
        <end position="77"/>
    </location>
</feature>
<dbReference type="PROSITE" id="PS51826">
    <property type="entry name" value="PSBD"/>
    <property type="match status" value="1"/>
</dbReference>
<dbReference type="EMBL" id="QZKI01000028">
    <property type="protein sequence ID" value="RJP73398.1"/>
    <property type="molecule type" value="Genomic_DNA"/>
</dbReference>
<comment type="cofactor">
    <cofactor evidence="1 7">
        <name>(R)-lipoate</name>
        <dbReference type="ChEBI" id="CHEBI:83088"/>
    </cofactor>
</comment>
<dbReference type="GO" id="GO:0005737">
    <property type="term" value="C:cytoplasm"/>
    <property type="evidence" value="ECO:0007669"/>
    <property type="project" value="TreeGrafter"/>
</dbReference>
<accession>A0A419F4K3</accession>
<dbReference type="Gene3D" id="3.30.559.10">
    <property type="entry name" value="Chloramphenicol acetyltransferase-like domain"/>
    <property type="match status" value="1"/>
</dbReference>
<dbReference type="Gene3D" id="4.10.320.10">
    <property type="entry name" value="E3-binding domain"/>
    <property type="match status" value="1"/>
</dbReference>
<comment type="caution">
    <text evidence="10">The sequence shown here is derived from an EMBL/GenBank/DDBJ whole genome shotgun (WGS) entry which is preliminary data.</text>
</comment>
<feature type="domain" description="Peripheral subunit-binding (PSBD)" evidence="9">
    <location>
        <begin position="111"/>
        <end position="148"/>
    </location>
</feature>
<protein>
    <recommendedName>
        <fullName evidence="7">Dihydrolipoamide acetyltransferase component of pyruvate dehydrogenase complex</fullName>
        <ecNumber evidence="7">2.3.1.-</ecNumber>
    </recommendedName>
</protein>
<organism evidence="10 11">
    <name type="scientific">Candidatus Abyssobacteria bacterium SURF_17</name>
    <dbReference type="NCBI Taxonomy" id="2093361"/>
    <lineage>
        <taxon>Bacteria</taxon>
        <taxon>Pseudomonadati</taxon>
        <taxon>Candidatus Hydrogenedentota</taxon>
        <taxon>Candidatus Abyssobacteria</taxon>
    </lineage>
</organism>
<comment type="similarity">
    <text evidence="2 7">Belongs to the 2-oxoacid dehydrogenase family.</text>
</comment>
<dbReference type="AlphaFoldDB" id="A0A419F4K3"/>
<name>A0A419F4K3_9BACT</name>
<dbReference type="InterPro" id="IPR001078">
    <property type="entry name" value="2-oxoacid_DH_actylTfrase"/>
</dbReference>
<dbReference type="SUPFAM" id="SSF52777">
    <property type="entry name" value="CoA-dependent acyltransferases"/>
    <property type="match status" value="1"/>
</dbReference>
<dbReference type="InterPro" id="IPR036625">
    <property type="entry name" value="E3-bd_dom_sf"/>
</dbReference>
<dbReference type="SUPFAM" id="SSF51230">
    <property type="entry name" value="Single hybrid motif"/>
    <property type="match status" value="1"/>
</dbReference>
<comment type="subunit">
    <text evidence="3">Forms a 24-polypeptide structural core with octahedral symmetry.</text>
</comment>
<dbReference type="InterPro" id="IPR004167">
    <property type="entry name" value="PSBD"/>
</dbReference>
<dbReference type="CDD" id="cd06849">
    <property type="entry name" value="lipoyl_domain"/>
    <property type="match status" value="1"/>
</dbReference>
<keyword evidence="6 7" id="KW-0012">Acyltransferase</keyword>
<evidence type="ECO:0000256" key="7">
    <source>
        <dbReference type="RuleBase" id="RU003423"/>
    </source>
</evidence>
<evidence type="ECO:0000313" key="11">
    <source>
        <dbReference type="Proteomes" id="UP000285961"/>
    </source>
</evidence>
<dbReference type="InterPro" id="IPR011053">
    <property type="entry name" value="Single_hybrid_motif"/>
</dbReference>
<evidence type="ECO:0000256" key="1">
    <source>
        <dbReference type="ARBA" id="ARBA00001938"/>
    </source>
</evidence>
<dbReference type="GO" id="GO:0031405">
    <property type="term" value="F:lipoic acid binding"/>
    <property type="evidence" value="ECO:0007669"/>
    <property type="project" value="TreeGrafter"/>
</dbReference>
<evidence type="ECO:0000256" key="6">
    <source>
        <dbReference type="ARBA" id="ARBA00023315"/>
    </source>
</evidence>
<dbReference type="EC" id="2.3.1.-" evidence="7"/>
<gene>
    <name evidence="10" type="ORF">C4532_04645</name>
</gene>
<dbReference type="Gene3D" id="2.40.50.100">
    <property type="match status" value="1"/>
</dbReference>
<dbReference type="InterPro" id="IPR003016">
    <property type="entry name" value="2-oxoA_DH_lipoyl-BS"/>
</dbReference>
<dbReference type="InterPro" id="IPR000089">
    <property type="entry name" value="Biotin_lipoyl"/>
</dbReference>
<evidence type="ECO:0000256" key="5">
    <source>
        <dbReference type="ARBA" id="ARBA00022823"/>
    </source>
</evidence>
<evidence type="ECO:0000259" key="8">
    <source>
        <dbReference type="PROSITE" id="PS50968"/>
    </source>
</evidence>
<evidence type="ECO:0000256" key="4">
    <source>
        <dbReference type="ARBA" id="ARBA00022679"/>
    </source>
</evidence>
<evidence type="ECO:0000256" key="2">
    <source>
        <dbReference type="ARBA" id="ARBA00007317"/>
    </source>
</evidence>